<dbReference type="EMBL" id="VWKB01000025">
    <property type="protein sequence ID" value="KAA4094470.1"/>
    <property type="molecule type" value="Genomic_DNA"/>
</dbReference>
<dbReference type="Proteomes" id="UP000473905">
    <property type="component" value="Unassembled WGS sequence"/>
</dbReference>
<dbReference type="AlphaFoldDB" id="A0A395VU67"/>
<evidence type="ECO:0000313" key="2">
    <source>
        <dbReference type="EMBL" id="RGS78866.1"/>
    </source>
</evidence>
<evidence type="ECO:0000313" key="1">
    <source>
        <dbReference type="EMBL" id="KAA4094470.1"/>
    </source>
</evidence>
<proteinExistence type="predicted"/>
<keyword evidence="4" id="KW-1185">Reference proteome</keyword>
<evidence type="ECO:0000313" key="4">
    <source>
        <dbReference type="Proteomes" id="UP000473905"/>
    </source>
</evidence>
<reference evidence="1 4" key="2">
    <citation type="journal article" date="2019" name="Nat. Med.">
        <title>A library of human gut bacterial isolates paired with longitudinal multiomics data enables mechanistic microbiome research.</title>
        <authorList>
            <person name="Poyet M."/>
            <person name="Groussin M."/>
            <person name="Gibbons S.M."/>
            <person name="Avila-Pacheco J."/>
            <person name="Jiang X."/>
            <person name="Kearney S.M."/>
            <person name="Perrotta A.R."/>
            <person name="Berdy B."/>
            <person name="Zhao S."/>
            <person name="Lieberman T.D."/>
            <person name="Swanson P.K."/>
            <person name="Smith M."/>
            <person name="Roesemann S."/>
            <person name="Alexander J.E."/>
            <person name="Rich S.A."/>
            <person name="Livny J."/>
            <person name="Vlamakis H."/>
            <person name="Clish C."/>
            <person name="Bullock K."/>
            <person name="Deik A."/>
            <person name="Scott J."/>
            <person name="Pierce K.A."/>
            <person name="Xavier R.J."/>
            <person name="Alm E.J."/>
        </authorList>
    </citation>
    <scope>NUCLEOTIDE SEQUENCE [LARGE SCALE GENOMIC DNA]</scope>
    <source>
        <strain evidence="1 4">BIOML-A134</strain>
    </source>
</reference>
<dbReference type="InterPro" id="IPR032320">
    <property type="entry name" value="GH18_BT1044-like"/>
</dbReference>
<evidence type="ECO:0000313" key="3">
    <source>
        <dbReference type="Proteomes" id="UP000266492"/>
    </source>
</evidence>
<dbReference type="InterPro" id="IPR017853">
    <property type="entry name" value="GH"/>
</dbReference>
<dbReference type="SUPFAM" id="SSF51445">
    <property type="entry name" value="(Trans)glycosidases"/>
    <property type="match status" value="1"/>
</dbReference>
<dbReference type="GO" id="GO:0005975">
    <property type="term" value="P:carbohydrate metabolic process"/>
    <property type="evidence" value="ECO:0007669"/>
    <property type="project" value="InterPro"/>
</dbReference>
<keyword evidence="2" id="KW-0378">Hydrolase</keyword>
<organism evidence="2 3">
    <name type="scientific">Bacteroides ovatus</name>
    <dbReference type="NCBI Taxonomy" id="28116"/>
    <lineage>
        <taxon>Bacteria</taxon>
        <taxon>Pseudomonadati</taxon>
        <taxon>Bacteroidota</taxon>
        <taxon>Bacteroidia</taxon>
        <taxon>Bacteroidales</taxon>
        <taxon>Bacteroidaceae</taxon>
        <taxon>Bacteroides</taxon>
    </lineage>
</organism>
<dbReference type="Proteomes" id="UP000266492">
    <property type="component" value="Unassembled WGS sequence"/>
</dbReference>
<dbReference type="Pfam" id="PF16141">
    <property type="entry name" value="GH18_BT1044-like"/>
    <property type="match status" value="1"/>
</dbReference>
<dbReference type="Gene3D" id="3.20.20.80">
    <property type="entry name" value="Glycosidases"/>
    <property type="match status" value="1"/>
</dbReference>
<reference evidence="2 3" key="1">
    <citation type="submission" date="2018-08" db="EMBL/GenBank/DDBJ databases">
        <title>A genome reference for cultivated species of the human gut microbiota.</title>
        <authorList>
            <person name="Zou Y."/>
            <person name="Xue W."/>
            <person name="Luo G."/>
        </authorList>
    </citation>
    <scope>NUCLEOTIDE SEQUENCE [LARGE SCALE GENOMIC DNA]</scope>
    <source>
        <strain evidence="2 3">AF20-9LB</strain>
    </source>
</reference>
<dbReference type="EMBL" id="QRVZ01000038">
    <property type="protein sequence ID" value="RGS78866.1"/>
    <property type="molecule type" value="Genomic_DNA"/>
</dbReference>
<protein>
    <submittedName>
        <fullName evidence="2">Glycoside hydrolase family 18</fullName>
    </submittedName>
</protein>
<dbReference type="RefSeq" id="WP_118419366.1">
    <property type="nucleotide sequence ID" value="NZ_JADMYG010000056.1"/>
</dbReference>
<comment type="caution">
    <text evidence="2">The sequence shown here is derived from an EMBL/GenBank/DDBJ whole genome shotgun (WGS) entry which is preliminary data.</text>
</comment>
<name>A0A395VU67_BACOV</name>
<gene>
    <name evidence="2" type="ORF">DWX70_25180</name>
    <name evidence="1" type="ORF">F3D66_17955</name>
</gene>
<dbReference type="PROSITE" id="PS01095">
    <property type="entry name" value="GH18_1"/>
    <property type="match status" value="1"/>
</dbReference>
<sequence>MDMKNDRIIKFLCCLFMVTQIIGCSDWIEAEPTILPEMKYKELTPEEEAALIAYKNSKHKIFFAWMNYSPATSSMQTRLRGIPDSLDIVSFFTGYVNNKQNREDVKFLQERRGTKVLLTMWPDKYFATTGEGREDLDSMIVYAENLVDSIYTWGLDGFDLDYEPSFGGDSYTTEMMRTFIDVMSKYLGPKCDEQYKVDGKHKLLVVDGQWNDAEYADRFDYFIGQAYSASSESSLNGRCQNGYQDYGKGFPNEKRIFCEWVSKVGNAFGQGGVRYRYDNEYIPSLWGMAHYAAESPNNVAGCGAYVLQFGYAEGNHLNLPVPPNNYYYARQAIQIMNPAGKTVEDESEGEENEVEE</sequence>
<dbReference type="GO" id="GO:0004553">
    <property type="term" value="F:hydrolase activity, hydrolyzing O-glycosyl compounds"/>
    <property type="evidence" value="ECO:0007669"/>
    <property type="project" value="InterPro"/>
</dbReference>
<accession>A0A395VU67</accession>
<dbReference type="InterPro" id="IPR001579">
    <property type="entry name" value="Glyco_hydro_18_chit_AS"/>
</dbReference>